<dbReference type="InterPro" id="IPR003115">
    <property type="entry name" value="ParB_N"/>
</dbReference>
<dbReference type="GO" id="GO:0005694">
    <property type="term" value="C:chromosome"/>
    <property type="evidence" value="ECO:0007669"/>
    <property type="project" value="TreeGrafter"/>
</dbReference>
<protein>
    <recommendedName>
        <fullName evidence="8">Nucleoid occlusion protein</fullName>
        <shortName evidence="8">Noc</shortName>
    </recommendedName>
</protein>
<dbReference type="OrthoDB" id="9802051at2"/>
<dbReference type="InterPro" id="IPR004437">
    <property type="entry name" value="ParB/RepB/Spo0J"/>
</dbReference>
<evidence type="ECO:0000256" key="6">
    <source>
        <dbReference type="ARBA" id="ARBA00023210"/>
    </source>
</evidence>
<dbReference type="GO" id="GO:0000917">
    <property type="term" value="P:division septum assembly"/>
    <property type="evidence" value="ECO:0007669"/>
    <property type="project" value="UniProtKB-KW"/>
</dbReference>
<evidence type="ECO:0000256" key="5">
    <source>
        <dbReference type="ARBA" id="ARBA00023125"/>
    </source>
</evidence>
<evidence type="ECO:0000256" key="8">
    <source>
        <dbReference type="HAMAP-Rule" id="MF_02015"/>
    </source>
</evidence>
<dbReference type="InterPro" id="IPR023705">
    <property type="entry name" value="Nucleoid_occlusion_protein"/>
</dbReference>
<evidence type="ECO:0000313" key="10">
    <source>
        <dbReference type="EMBL" id="SDP64654.1"/>
    </source>
</evidence>
<keyword evidence="3 8" id="KW-0963">Cytoplasm</keyword>
<dbReference type="Pfam" id="PF17762">
    <property type="entry name" value="HTH_ParB"/>
    <property type="match status" value="1"/>
</dbReference>
<organism evidence="10 11">
    <name type="scientific">Litchfieldia salsa</name>
    <dbReference type="NCBI Taxonomy" id="930152"/>
    <lineage>
        <taxon>Bacteria</taxon>
        <taxon>Bacillati</taxon>
        <taxon>Bacillota</taxon>
        <taxon>Bacilli</taxon>
        <taxon>Bacillales</taxon>
        <taxon>Bacillaceae</taxon>
        <taxon>Litchfieldia</taxon>
    </lineage>
</organism>
<evidence type="ECO:0000256" key="2">
    <source>
        <dbReference type="ARBA" id="ARBA00006295"/>
    </source>
</evidence>
<dbReference type="SUPFAM" id="SSF109709">
    <property type="entry name" value="KorB DNA-binding domain-like"/>
    <property type="match status" value="1"/>
</dbReference>
<name>A0A1H0UEP3_9BACI</name>
<evidence type="ECO:0000256" key="7">
    <source>
        <dbReference type="ARBA" id="ARBA00023306"/>
    </source>
</evidence>
<keyword evidence="11" id="KW-1185">Reference proteome</keyword>
<reference evidence="11" key="1">
    <citation type="submission" date="2016-10" db="EMBL/GenBank/DDBJ databases">
        <authorList>
            <person name="Varghese N."/>
            <person name="Submissions S."/>
        </authorList>
    </citation>
    <scope>NUCLEOTIDE SEQUENCE [LARGE SCALE GENOMIC DNA]</scope>
    <source>
        <strain evidence="11">IBRC-M10078</strain>
    </source>
</reference>
<dbReference type="Proteomes" id="UP000199159">
    <property type="component" value="Unassembled WGS sequence"/>
</dbReference>
<dbReference type="FunFam" id="1.10.10.2830:FF:000001">
    <property type="entry name" value="Chromosome partitioning protein ParB"/>
    <property type="match status" value="1"/>
</dbReference>
<keyword evidence="4 8" id="KW-0132">Cell division</keyword>
<evidence type="ECO:0000259" key="9">
    <source>
        <dbReference type="SMART" id="SM00470"/>
    </source>
</evidence>
<evidence type="ECO:0000256" key="1">
    <source>
        <dbReference type="ARBA" id="ARBA00004453"/>
    </source>
</evidence>
<feature type="DNA-binding region" description="H-T-H motif" evidence="8">
    <location>
        <begin position="161"/>
        <end position="180"/>
    </location>
</feature>
<keyword evidence="5 8" id="KW-0238">DNA-binding</keyword>
<dbReference type="AlphaFoldDB" id="A0A1H0UEP3"/>
<dbReference type="NCBIfam" id="TIGR04285">
    <property type="entry name" value="nucleoid_noc"/>
    <property type="match status" value="1"/>
</dbReference>
<dbReference type="GO" id="GO:0003677">
    <property type="term" value="F:DNA binding"/>
    <property type="evidence" value="ECO:0007669"/>
    <property type="project" value="UniProtKB-UniRule"/>
</dbReference>
<accession>A0A1H0UEP3</accession>
<dbReference type="RefSeq" id="WP_090853903.1">
    <property type="nucleotide sequence ID" value="NZ_FNJU01000004.1"/>
</dbReference>
<dbReference type="GO" id="GO:0007059">
    <property type="term" value="P:chromosome segregation"/>
    <property type="evidence" value="ECO:0007669"/>
    <property type="project" value="TreeGrafter"/>
</dbReference>
<dbReference type="SUPFAM" id="SSF110849">
    <property type="entry name" value="ParB/Sulfiredoxin"/>
    <property type="match status" value="1"/>
</dbReference>
<proteinExistence type="inferred from homology"/>
<dbReference type="Gene3D" id="3.90.1530.30">
    <property type="match status" value="1"/>
</dbReference>
<evidence type="ECO:0000313" key="11">
    <source>
        <dbReference type="Proteomes" id="UP000199159"/>
    </source>
</evidence>
<evidence type="ECO:0000256" key="3">
    <source>
        <dbReference type="ARBA" id="ARBA00022490"/>
    </source>
</evidence>
<evidence type="ECO:0000256" key="4">
    <source>
        <dbReference type="ARBA" id="ARBA00022618"/>
    </source>
</evidence>
<dbReference type="InterPro" id="IPR050336">
    <property type="entry name" value="Chromosome_partition/occlusion"/>
</dbReference>
<dbReference type="HAMAP" id="MF_02015">
    <property type="entry name" value="ParB_Noc"/>
    <property type="match status" value="1"/>
</dbReference>
<dbReference type="FunFam" id="3.90.1530.30:FF:000001">
    <property type="entry name" value="Chromosome partitioning protein ParB"/>
    <property type="match status" value="1"/>
</dbReference>
<comment type="function">
    <text evidence="8">Effects nucleoid occlusion by binding relatively nonspecifically to DNA and preventing the assembly of the division machinery in the vicinity of the nucleoid, especially under conditions that disturb the cell cycle. It helps to coordinate cell division and chromosome segregation by preventing the formation of the Z ring through the nucleoid, which would cause chromosome breakage.</text>
</comment>
<feature type="domain" description="ParB-like N-terminal" evidence="9">
    <location>
        <begin position="45"/>
        <end position="135"/>
    </location>
</feature>
<dbReference type="GO" id="GO:0009295">
    <property type="term" value="C:nucleoid"/>
    <property type="evidence" value="ECO:0007669"/>
    <property type="project" value="UniProtKB-SubCell"/>
</dbReference>
<dbReference type="GO" id="GO:0045881">
    <property type="term" value="P:positive regulation of sporulation resulting in formation of a cellular spore"/>
    <property type="evidence" value="ECO:0007669"/>
    <property type="project" value="TreeGrafter"/>
</dbReference>
<sequence>MKHPFSRLFNLSEKDEHIDQSQLEIETEVELDLIEDEVIKNDEVKNIPIGSIVPNRFQPRTVFNEDKITELALTIRTHGIIQPIVLRQFDENEYEIIAGERRWRAVQSLGWETIPAIIKNFNDAETASVALIENLQREELSAIEEAIAYGKLLEIHNLTQEALAQRLGKGQSTIANKLRLLKLPTEVQEALMQKAITERHARALIPLKHPEKQIKLLQEVIERQLNVKQTEDRVVRLLEQDKQKPKAQRRAFSRDTRIAMNTIRQSLTMVADSGVTIDSAEEEFEEYFQFTIKIPKK</sequence>
<comment type="subcellular location">
    <subcellularLocation>
        <location evidence="1 8">Cytoplasm</location>
        <location evidence="1 8">Nucleoid</location>
    </subcellularLocation>
</comment>
<dbReference type="GO" id="GO:0005737">
    <property type="term" value="C:cytoplasm"/>
    <property type="evidence" value="ECO:0007669"/>
    <property type="project" value="UniProtKB-UniRule"/>
</dbReference>
<dbReference type="PANTHER" id="PTHR33375">
    <property type="entry name" value="CHROMOSOME-PARTITIONING PROTEIN PARB-RELATED"/>
    <property type="match status" value="1"/>
</dbReference>
<dbReference type="PANTHER" id="PTHR33375:SF8">
    <property type="entry name" value="NUCLEOID OCCLUSION PROTEIN"/>
    <property type="match status" value="1"/>
</dbReference>
<comment type="similarity">
    <text evidence="2 8">Belongs to the ParB family.</text>
</comment>
<gene>
    <name evidence="8" type="primary">noc</name>
    <name evidence="10" type="ORF">SAMN05216565_104355</name>
</gene>
<dbReference type="Gene3D" id="1.10.10.2830">
    <property type="match status" value="1"/>
</dbReference>
<dbReference type="NCBIfam" id="TIGR00180">
    <property type="entry name" value="parB_part"/>
    <property type="match status" value="1"/>
</dbReference>
<dbReference type="Pfam" id="PF02195">
    <property type="entry name" value="ParB_N"/>
    <property type="match status" value="1"/>
</dbReference>
<dbReference type="InterPro" id="IPR041468">
    <property type="entry name" value="HTH_ParB/Spo0J"/>
</dbReference>
<dbReference type="EMBL" id="FNJU01000004">
    <property type="protein sequence ID" value="SDP64654.1"/>
    <property type="molecule type" value="Genomic_DNA"/>
</dbReference>
<keyword evidence="7 8" id="KW-0131">Cell cycle</keyword>
<dbReference type="STRING" id="930152.SAMN05216565_104355"/>
<dbReference type="InterPro" id="IPR036086">
    <property type="entry name" value="ParB/Sulfiredoxin_sf"/>
</dbReference>
<dbReference type="CDD" id="cd16393">
    <property type="entry name" value="SPO0J_N"/>
    <property type="match status" value="1"/>
</dbReference>
<keyword evidence="6 8" id="KW-0717">Septation</keyword>
<dbReference type="SMART" id="SM00470">
    <property type="entry name" value="ParB"/>
    <property type="match status" value="1"/>
</dbReference>